<accession>T1CD14</accession>
<proteinExistence type="predicted"/>
<gene>
    <name evidence="1" type="ORF">B1A_01797</name>
</gene>
<name>T1CD14_9ZZZZ</name>
<dbReference type="AlphaFoldDB" id="T1CD14"/>
<reference evidence="1" key="2">
    <citation type="journal article" date="2014" name="ISME J.">
        <title>Microbial stratification in low pH oxic and suboxic macroscopic growths along an acid mine drainage.</title>
        <authorList>
            <person name="Mendez-Garcia C."/>
            <person name="Mesa V."/>
            <person name="Sprenger R.R."/>
            <person name="Richter M."/>
            <person name="Diez M.S."/>
            <person name="Solano J."/>
            <person name="Bargiela R."/>
            <person name="Golyshina O.V."/>
            <person name="Manteca A."/>
            <person name="Ramos J.L."/>
            <person name="Gallego J.R."/>
            <person name="Llorente I."/>
            <person name="Martins Dos Santos V.A."/>
            <person name="Jensen O.N."/>
            <person name="Pelaez A.I."/>
            <person name="Sanchez J."/>
            <person name="Ferrer M."/>
        </authorList>
    </citation>
    <scope>NUCLEOTIDE SEQUENCE</scope>
</reference>
<evidence type="ECO:0000313" key="1">
    <source>
        <dbReference type="EMBL" id="EQD79323.1"/>
    </source>
</evidence>
<organism evidence="1">
    <name type="scientific">mine drainage metagenome</name>
    <dbReference type="NCBI Taxonomy" id="410659"/>
    <lineage>
        <taxon>unclassified sequences</taxon>
        <taxon>metagenomes</taxon>
        <taxon>ecological metagenomes</taxon>
    </lineage>
</organism>
<reference evidence="1" key="1">
    <citation type="submission" date="2013-08" db="EMBL/GenBank/DDBJ databases">
        <authorList>
            <person name="Mendez C."/>
            <person name="Richter M."/>
            <person name="Ferrer M."/>
            <person name="Sanchez J."/>
        </authorList>
    </citation>
    <scope>NUCLEOTIDE SEQUENCE</scope>
</reference>
<protein>
    <submittedName>
        <fullName evidence="1">Uncharacterized protein</fullName>
    </submittedName>
</protein>
<dbReference type="EMBL" id="AUZX01001352">
    <property type="protein sequence ID" value="EQD79323.1"/>
    <property type="molecule type" value="Genomic_DNA"/>
</dbReference>
<feature type="non-terminal residue" evidence="1">
    <location>
        <position position="191"/>
    </location>
</feature>
<feature type="non-terminal residue" evidence="1">
    <location>
        <position position="1"/>
    </location>
</feature>
<sequence length="191" mass="21761">WVPYLRREKSIEVPEADLDAFLTELLGSAELPPLQMPKELQYEEATPKPRPSLRISKLSFHYGGERLKAELSFKYEGRLVPEKTMAQGFYDASTRRLVRRDCAAEKAACELLDEIGVKYPASTWGRELARDLAPTKLPRIVRSLVEKGWHVEADGKLFRRPGEFHLAVSSGVDWFELRGEVEYGESKAELP</sequence>
<comment type="caution">
    <text evidence="1">The sequence shown here is derived from an EMBL/GenBank/DDBJ whole genome shotgun (WGS) entry which is preliminary data.</text>
</comment>